<dbReference type="Gene3D" id="3.30.230.10">
    <property type="match status" value="1"/>
</dbReference>
<accession>A0ABY7PJA6</accession>
<protein>
    <recommendedName>
        <fullName evidence="2">phosphomevalonate kinase</fullName>
        <ecNumber evidence="2">2.7.4.2</ecNumber>
    </recommendedName>
</protein>
<dbReference type="InterPro" id="IPR006204">
    <property type="entry name" value="GHMP_kinase_N_dom"/>
</dbReference>
<dbReference type="InterPro" id="IPR005917">
    <property type="entry name" value="Pmev_kinase_bact"/>
</dbReference>
<dbReference type="PRINTS" id="PR00959">
    <property type="entry name" value="MEVGALKINASE"/>
</dbReference>
<dbReference type="Proteomes" id="UP001212326">
    <property type="component" value="Plasmid punmamed1"/>
</dbReference>
<dbReference type="SUPFAM" id="SSF55060">
    <property type="entry name" value="GHMP Kinase, C-terminal domain"/>
    <property type="match status" value="1"/>
</dbReference>
<dbReference type="EMBL" id="CP115301">
    <property type="protein sequence ID" value="WBO69673.1"/>
    <property type="molecule type" value="Genomic_DNA"/>
</dbReference>
<keyword evidence="6" id="KW-0067">ATP-binding</keyword>
<feature type="domain" description="GHMP kinase N-terminal" evidence="7">
    <location>
        <begin position="95"/>
        <end position="181"/>
    </location>
</feature>
<feature type="domain" description="GHMP kinase C-terminal" evidence="8">
    <location>
        <begin position="281"/>
        <end position="352"/>
    </location>
</feature>
<dbReference type="InterPro" id="IPR036554">
    <property type="entry name" value="GHMP_kinase_C_sf"/>
</dbReference>
<dbReference type="Pfam" id="PF00288">
    <property type="entry name" value="GHMP_kinases_N"/>
    <property type="match status" value="1"/>
</dbReference>
<geneLocation type="plasmid" evidence="9 10">
    <name>punmamed1</name>
</geneLocation>
<dbReference type="InterPro" id="IPR020568">
    <property type="entry name" value="Ribosomal_Su5_D2-typ_SF"/>
</dbReference>
<evidence type="ECO:0000256" key="1">
    <source>
        <dbReference type="ARBA" id="ARBA00005017"/>
    </source>
</evidence>
<evidence type="ECO:0000256" key="5">
    <source>
        <dbReference type="ARBA" id="ARBA00022777"/>
    </source>
</evidence>
<dbReference type="InterPro" id="IPR014721">
    <property type="entry name" value="Ribsml_uS5_D2-typ_fold_subgr"/>
</dbReference>
<keyword evidence="5 9" id="KW-0418">Kinase</keyword>
<evidence type="ECO:0000259" key="8">
    <source>
        <dbReference type="Pfam" id="PF08544"/>
    </source>
</evidence>
<keyword evidence="10" id="KW-1185">Reference proteome</keyword>
<sequence length="371" mass="38682">MTGGRAVVRSAPGKLFIAGEYAVVEPGTPAIVVAVDREVTVTVRGAAGPGVVITSDLVDRAMRWQWRGERLQVSPGQDEERVRGAAAHVVAAVETVAALLAERGLPAPELSVSVSSALHDGGRKFGLGSSGAVTVATVAAVADHCGLGLSRADRFRLALLATARIDPKGSGGDLAASTWGGWIAYQAPDRAFVLDLARRRGVGEALRAPWPGLDVRPLPAPRALRLEVGWTGRPASTTSLVGDLHRRTWRGSASHRDFVKTSTDFVTAAIDALHSGDDKALLHQIRRARQELARLDAEAHLGIFTPELTALCAAAEAVGGAAKPSGAGGGDCGIALLDATAEHDIAHVRKRWAASGVQPLSVGPTPERNEE</sequence>
<evidence type="ECO:0000256" key="4">
    <source>
        <dbReference type="ARBA" id="ARBA00022741"/>
    </source>
</evidence>
<keyword evidence="9" id="KW-0614">Plasmid</keyword>
<evidence type="ECO:0000256" key="6">
    <source>
        <dbReference type="ARBA" id="ARBA00022840"/>
    </source>
</evidence>
<dbReference type="Pfam" id="PF08544">
    <property type="entry name" value="GHMP_kinases_C"/>
    <property type="match status" value="1"/>
</dbReference>
<dbReference type="InterPro" id="IPR013750">
    <property type="entry name" value="GHMP_kinase_C_dom"/>
</dbReference>
<organism evidence="9 10">
    <name type="scientific">Streptomyces camelliae</name>
    <dbReference type="NCBI Taxonomy" id="3004093"/>
    <lineage>
        <taxon>Bacteria</taxon>
        <taxon>Bacillati</taxon>
        <taxon>Actinomycetota</taxon>
        <taxon>Actinomycetes</taxon>
        <taxon>Kitasatosporales</taxon>
        <taxon>Streptomycetaceae</taxon>
        <taxon>Streptomyces</taxon>
    </lineage>
</organism>
<evidence type="ECO:0000256" key="2">
    <source>
        <dbReference type="ARBA" id="ARBA00012958"/>
    </source>
</evidence>
<dbReference type="EC" id="2.7.4.2" evidence="2"/>
<comment type="pathway">
    <text evidence="1">Isoprenoid biosynthesis; isopentenyl diphosphate biosynthesis via mevalonate pathway; isopentenyl diphosphate from (R)-mevalonate: step 2/3.</text>
</comment>
<evidence type="ECO:0000313" key="9">
    <source>
        <dbReference type="EMBL" id="WBO69673.1"/>
    </source>
</evidence>
<name>A0ABY7PJA6_9ACTN</name>
<dbReference type="RefSeq" id="WP_270086849.1">
    <property type="nucleotide sequence ID" value="NZ_CP115301.1"/>
</dbReference>
<dbReference type="SUPFAM" id="SSF54211">
    <property type="entry name" value="Ribosomal protein S5 domain 2-like"/>
    <property type="match status" value="1"/>
</dbReference>
<gene>
    <name evidence="9" type="ORF">O1G22_43830</name>
</gene>
<evidence type="ECO:0000256" key="3">
    <source>
        <dbReference type="ARBA" id="ARBA00022679"/>
    </source>
</evidence>
<dbReference type="NCBIfam" id="TIGR01220">
    <property type="entry name" value="Pmev_kin_Gr_pos"/>
    <property type="match status" value="1"/>
</dbReference>
<reference evidence="9 10" key="1">
    <citation type="submission" date="2022-12" db="EMBL/GenBank/DDBJ databases">
        <title>HUAS 2-6.</title>
        <authorList>
            <person name="Mo P."/>
        </authorList>
    </citation>
    <scope>NUCLEOTIDE SEQUENCE [LARGE SCALE GENOMIC DNA]</scope>
    <source>
        <strain evidence="9 10">HUAS 2-6</strain>
        <plasmid evidence="9 10">punmamed1</plasmid>
    </source>
</reference>
<keyword evidence="4" id="KW-0547">Nucleotide-binding</keyword>
<dbReference type="InterPro" id="IPR035102">
    <property type="entry name" value="Phosphomevalonate_kinase"/>
</dbReference>
<keyword evidence="3 9" id="KW-0808">Transferase</keyword>
<evidence type="ECO:0000313" key="10">
    <source>
        <dbReference type="Proteomes" id="UP001212326"/>
    </source>
</evidence>
<evidence type="ECO:0000259" key="7">
    <source>
        <dbReference type="Pfam" id="PF00288"/>
    </source>
</evidence>
<proteinExistence type="predicted"/>
<dbReference type="PANTHER" id="PTHR31814:SF2">
    <property type="entry name" value="PHOSPHOMEVALONATE KINASE"/>
    <property type="match status" value="1"/>
</dbReference>
<dbReference type="GO" id="GO:0004631">
    <property type="term" value="F:phosphomevalonate kinase activity"/>
    <property type="evidence" value="ECO:0007669"/>
    <property type="project" value="UniProtKB-EC"/>
</dbReference>
<dbReference type="PANTHER" id="PTHR31814">
    <property type="match status" value="1"/>
</dbReference>
<dbReference type="Gene3D" id="3.30.70.890">
    <property type="entry name" value="GHMP kinase, C-terminal domain"/>
    <property type="match status" value="1"/>
</dbReference>